<dbReference type="PANTHER" id="PTHR42910:SF1">
    <property type="entry name" value="MAJOR FACILITATOR SUPERFAMILY (MFS) PROFILE DOMAIN-CONTAINING PROTEIN"/>
    <property type="match status" value="1"/>
</dbReference>
<dbReference type="RefSeq" id="XP_070917274.1">
    <property type="nucleotide sequence ID" value="XM_071061173.1"/>
</dbReference>
<feature type="transmembrane region" description="Helical" evidence="1">
    <location>
        <begin position="104"/>
        <end position="124"/>
    </location>
</feature>
<proteinExistence type="predicted"/>
<dbReference type="InterPro" id="IPR036259">
    <property type="entry name" value="MFS_trans_sf"/>
</dbReference>
<evidence type="ECO:0000313" key="3">
    <source>
        <dbReference type="Proteomes" id="UP001628179"/>
    </source>
</evidence>
<keyword evidence="1" id="KW-0812">Transmembrane</keyword>
<protein>
    <recommendedName>
        <fullName evidence="4">Major facilitator superfamily (MFS) profile domain-containing protein</fullName>
    </recommendedName>
</protein>
<reference evidence="2 3" key="1">
    <citation type="submission" date="2024-09" db="EMBL/GenBank/DDBJ databases">
        <title>Itraconazole resistance in Madurella fahalii resulting from another homologue of gene encoding cytochrome P450 14-alpha sterol demethylase (CYP51).</title>
        <authorList>
            <person name="Yoshioka I."/>
            <person name="Fahal A.H."/>
            <person name="Kaneko S."/>
            <person name="Yaguchi T."/>
        </authorList>
    </citation>
    <scope>NUCLEOTIDE SEQUENCE [LARGE SCALE GENOMIC DNA]</scope>
    <source>
        <strain evidence="2 3">IFM 68171</strain>
    </source>
</reference>
<comment type="caution">
    <text evidence="2">The sequence shown here is derived from an EMBL/GenBank/DDBJ whole genome shotgun (WGS) entry which is preliminary data.</text>
</comment>
<keyword evidence="3" id="KW-1185">Reference proteome</keyword>
<gene>
    <name evidence="2" type="ORF">MFIFM68171_05753</name>
</gene>
<dbReference type="Proteomes" id="UP001628179">
    <property type="component" value="Unassembled WGS sequence"/>
</dbReference>
<feature type="transmembrane region" description="Helical" evidence="1">
    <location>
        <begin position="166"/>
        <end position="186"/>
    </location>
</feature>
<feature type="transmembrane region" description="Helical" evidence="1">
    <location>
        <begin position="77"/>
        <end position="97"/>
    </location>
</feature>
<organism evidence="2 3">
    <name type="scientific">Madurella fahalii</name>
    <dbReference type="NCBI Taxonomy" id="1157608"/>
    <lineage>
        <taxon>Eukaryota</taxon>
        <taxon>Fungi</taxon>
        <taxon>Dikarya</taxon>
        <taxon>Ascomycota</taxon>
        <taxon>Pezizomycotina</taxon>
        <taxon>Sordariomycetes</taxon>
        <taxon>Sordariomycetidae</taxon>
        <taxon>Sordariales</taxon>
        <taxon>Sordariales incertae sedis</taxon>
        <taxon>Madurella</taxon>
    </lineage>
</organism>
<dbReference type="SUPFAM" id="SSF103473">
    <property type="entry name" value="MFS general substrate transporter"/>
    <property type="match status" value="1"/>
</dbReference>
<name>A0ABQ0GCQ0_9PEZI</name>
<keyword evidence="1" id="KW-0472">Membrane</keyword>
<evidence type="ECO:0000313" key="2">
    <source>
        <dbReference type="EMBL" id="GAB1315543.1"/>
    </source>
</evidence>
<keyword evidence="1" id="KW-1133">Transmembrane helix</keyword>
<sequence length="236" mass="24886">MWFCFLDYPRADPGNTEYLRKYIRIMGSIIRMAATEPILAFGCLVTLLTNAVLSSFWTTLTAHLAASPRNFGPLQIGLFSIIAIGTSSLIPVYSYLVIERFATYFASTIDLVYGIASIALDVYAGDVLGIGGPILQALGVDLGLQIASVAYRAAVYKSLPANRANAIFTACAFIGQLVGTSVGNTLYAKVGWAWVGNFHIAAAAATLVLVSPSSEFAGSGVGLLFKALASLSPSSP</sequence>
<dbReference type="Gene3D" id="1.20.1250.20">
    <property type="entry name" value="MFS general substrate transporter like domains"/>
    <property type="match status" value="1"/>
</dbReference>
<evidence type="ECO:0000256" key="1">
    <source>
        <dbReference type="SAM" id="Phobius"/>
    </source>
</evidence>
<feature type="transmembrane region" description="Helical" evidence="1">
    <location>
        <begin position="38"/>
        <end position="57"/>
    </location>
</feature>
<evidence type="ECO:0008006" key="4">
    <source>
        <dbReference type="Google" id="ProtNLM"/>
    </source>
</evidence>
<accession>A0ABQ0GCQ0</accession>
<dbReference type="PANTHER" id="PTHR42910">
    <property type="entry name" value="TRANSPORTER SCO4007-RELATED"/>
    <property type="match status" value="1"/>
</dbReference>
<feature type="transmembrane region" description="Helical" evidence="1">
    <location>
        <begin position="192"/>
        <end position="210"/>
    </location>
</feature>
<dbReference type="EMBL" id="BAAFSV010000003">
    <property type="protein sequence ID" value="GAB1315543.1"/>
    <property type="molecule type" value="Genomic_DNA"/>
</dbReference>
<dbReference type="GeneID" id="98176496"/>